<feature type="chain" id="PRO_5013086510" description="Methylamine utilization protein MauG" evidence="15">
    <location>
        <begin position="24"/>
        <end position="337"/>
    </location>
</feature>
<evidence type="ECO:0000256" key="15">
    <source>
        <dbReference type="SAM" id="SignalP"/>
    </source>
</evidence>
<dbReference type="Gene3D" id="1.10.760.10">
    <property type="entry name" value="Cytochrome c-like domain"/>
    <property type="match status" value="2"/>
</dbReference>
<evidence type="ECO:0000256" key="5">
    <source>
        <dbReference type="ARBA" id="ARBA00022723"/>
    </source>
</evidence>
<organism evidence="17 18">
    <name type="scientific">Mariprofundus micogutta</name>
    <dbReference type="NCBI Taxonomy" id="1921010"/>
    <lineage>
        <taxon>Bacteria</taxon>
        <taxon>Pseudomonadati</taxon>
        <taxon>Pseudomonadota</taxon>
        <taxon>Candidatius Mariprofundia</taxon>
        <taxon>Mariprofundales</taxon>
        <taxon>Mariprofundaceae</taxon>
        <taxon>Mariprofundus</taxon>
    </lineage>
</organism>
<sequence>MNIRTPFPALALLLALLMPAAQASAGNIETGLSGAPALSLLPALPVPADNPQTAEKIALGKKLFFDPILSGDNSISCATCHDPGKGWGDKLPRAFGVPGEELGRNTPHLFNTAWQQRWFWDGRAVSLEEQSLGPIQAAGEMSQELHELVSELNQNAEYRQMFSDAFAQAAISPDTIGKAIAAFERTIISSNSPFEKYLKGDSQALNASAKRGTQLFKGKARCVLCHNGPNLTDNGFHNIGVAAAGPAGKDAGRYAILPLPSQRGSFKTPGLHSVALTAPFMHNGSIATLKQVILFYNRGGDVKENIDPQIVPLQLTQLERDDLLAFLHALTGIEETE</sequence>
<evidence type="ECO:0000256" key="7">
    <source>
        <dbReference type="ARBA" id="ARBA00022764"/>
    </source>
</evidence>
<dbReference type="GO" id="GO:0009055">
    <property type="term" value="F:electron transfer activity"/>
    <property type="evidence" value="ECO:0007669"/>
    <property type="project" value="InterPro"/>
</dbReference>
<evidence type="ECO:0000256" key="13">
    <source>
        <dbReference type="PIRSR" id="PIRSR000294-1"/>
    </source>
</evidence>
<keyword evidence="6 15" id="KW-0732">Signal</keyword>
<evidence type="ECO:0000256" key="4">
    <source>
        <dbReference type="ARBA" id="ARBA00022617"/>
    </source>
</evidence>
<evidence type="ECO:0000259" key="16">
    <source>
        <dbReference type="PROSITE" id="PS51007"/>
    </source>
</evidence>
<dbReference type="GO" id="GO:0004130">
    <property type="term" value="F:cytochrome-c peroxidase activity"/>
    <property type="evidence" value="ECO:0007669"/>
    <property type="project" value="TreeGrafter"/>
</dbReference>
<comment type="pathway">
    <text evidence="2">One-carbon metabolism; methylamine degradation.</text>
</comment>
<dbReference type="FunFam" id="1.10.760.10:FF:000019">
    <property type="entry name" value="Di-heme cytochrome C peroxidase"/>
    <property type="match status" value="1"/>
</dbReference>
<dbReference type="PANTHER" id="PTHR30600">
    <property type="entry name" value="CYTOCHROME C PEROXIDASE-RELATED"/>
    <property type="match status" value="1"/>
</dbReference>
<dbReference type="RefSeq" id="WP_227819326.1">
    <property type="nucleotide sequence ID" value="NZ_BDFD01000004.1"/>
</dbReference>
<proteinExistence type="predicted"/>
<keyword evidence="9" id="KW-0560">Oxidoreductase</keyword>
<comment type="subcellular location">
    <subcellularLocation>
        <location evidence="1">Periplasm</location>
    </subcellularLocation>
</comment>
<dbReference type="InterPro" id="IPR026259">
    <property type="entry name" value="MauG/Cytc_peroxidase"/>
</dbReference>
<evidence type="ECO:0000256" key="10">
    <source>
        <dbReference type="ARBA" id="ARBA00023004"/>
    </source>
</evidence>
<protein>
    <recommendedName>
        <fullName evidence="12">Methylamine utilization protein MauG</fullName>
    </recommendedName>
</protein>
<dbReference type="InterPro" id="IPR004852">
    <property type="entry name" value="Di-haem_cyt_c_peroxidsae"/>
</dbReference>
<evidence type="ECO:0000256" key="12">
    <source>
        <dbReference type="ARBA" id="ARBA00073576"/>
    </source>
</evidence>
<dbReference type="GO" id="GO:0020037">
    <property type="term" value="F:heme binding"/>
    <property type="evidence" value="ECO:0007669"/>
    <property type="project" value="InterPro"/>
</dbReference>
<feature type="binding site" description="covalent" evidence="13">
    <location>
        <position position="80"/>
    </location>
    <ligand>
        <name>heme c</name>
        <dbReference type="ChEBI" id="CHEBI:61717"/>
        <label>1</label>
    </ligand>
</feature>
<dbReference type="Proteomes" id="UP000231632">
    <property type="component" value="Unassembled WGS sequence"/>
</dbReference>
<keyword evidence="7" id="KW-0574">Periplasm</keyword>
<evidence type="ECO:0000256" key="9">
    <source>
        <dbReference type="ARBA" id="ARBA00023002"/>
    </source>
</evidence>
<dbReference type="InterPro" id="IPR009056">
    <property type="entry name" value="Cyt_c-like_dom"/>
</dbReference>
<dbReference type="PANTHER" id="PTHR30600:SF10">
    <property type="entry name" value="BLL6722 PROTEIN"/>
    <property type="match status" value="1"/>
</dbReference>
<dbReference type="PIRSF" id="PIRSF000294">
    <property type="entry name" value="Cytochrome-c_peroxidase"/>
    <property type="match status" value="1"/>
</dbReference>
<evidence type="ECO:0000256" key="11">
    <source>
        <dbReference type="ARBA" id="ARBA00058991"/>
    </source>
</evidence>
<feature type="signal peptide" evidence="15">
    <location>
        <begin position="1"/>
        <end position="23"/>
    </location>
</feature>
<comment type="function">
    <text evidence="11">Involved in methylamine metabolism. Essential for the maturation of the beta subunit of MADH, presumably via a step in the biosynthesis of tryptophan tryptophylquinone (TTQ), the cofactor of MADH.</text>
</comment>
<keyword evidence="18" id="KW-1185">Reference proteome</keyword>
<dbReference type="InterPro" id="IPR036909">
    <property type="entry name" value="Cyt_c-like_dom_sf"/>
</dbReference>
<evidence type="ECO:0000313" key="17">
    <source>
        <dbReference type="EMBL" id="GAV19686.1"/>
    </source>
</evidence>
<keyword evidence="4 13" id="KW-0349">Heme</keyword>
<evidence type="ECO:0000256" key="6">
    <source>
        <dbReference type="ARBA" id="ARBA00022729"/>
    </source>
</evidence>
<comment type="PTM">
    <text evidence="13">Binds 2 heme groups per subunit.</text>
</comment>
<keyword evidence="17" id="KW-0575">Peroxidase</keyword>
<dbReference type="GO" id="GO:0042597">
    <property type="term" value="C:periplasmic space"/>
    <property type="evidence" value="ECO:0007669"/>
    <property type="project" value="UniProtKB-SubCell"/>
</dbReference>
<dbReference type="GO" id="GO:0046872">
    <property type="term" value="F:metal ion binding"/>
    <property type="evidence" value="ECO:0007669"/>
    <property type="project" value="UniProtKB-KW"/>
</dbReference>
<name>A0A1L8CLA0_9PROT</name>
<feature type="domain" description="Cytochrome c" evidence="16">
    <location>
        <begin position="207"/>
        <end position="331"/>
    </location>
</feature>
<comment type="cofactor">
    <cofactor evidence="13">
        <name>heme</name>
        <dbReference type="ChEBI" id="CHEBI:30413"/>
    </cofactor>
    <text evidence="13">Binds 2 heme groups.</text>
</comment>
<evidence type="ECO:0000256" key="2">
    <source>
        <dbReference type="ARBA" id="ARBA00004856"/>
    </source>
</evidence>
<evidence type="ECO:0000256" key="8">
    <source>
        <dbReference type="ARBA" id="ARBA00022982"/>
    </source>
</evidence>
<keyword evidence="5 14" id="KW-0479">Metal-binding</keyword>
<evidence type="ECO:0000313" key="18">
    <source>
        <dbReference type="Proteomes" id="UP000231632"/>
    </source>
</evidence>
<keyword evidence="8" id="KW-0249">Electron transport</keyword>
<keyword evidence="10 14" id="KW-0408">Iron</keyword>
<evidence type="ECO:0000256" key="1">
    <source>
        <dbReference type="ARBA" id="ARBA00004418"/>
    </source>
</evidence>
<feature type="domain" description="Cytochrome c" evidence="16">
    <location>
        <begin position="55"/>
        <end position="156"/>
    </location>
</feature>
<gene>
    <name evidence="17" type="ORF">MMIC_P0637</name>
</gene>
<dbReference type="PROSITE" id="PS51007">
    <property type="entry name" value="CYTC"/>
    <property type="match status" value="2"/>
</dbReference>
<dbReference type="SUPFAM" id="SSF46626">
    <property type="entry name" value="Cytochrome c"/>
    <property type="match status" value="2"/>
</dbReference>
<dbReference type="InterPro" id="IPR051395">
    <property type="entry name" value="Cytochrome_c_Peroxidase/MauG"/>
</dbReference>
<keyword evidence="3" id="KW-0813">Transport</keyword>
<dbReference type="Pfam" id="PF03150">
    <property type="entry name" value="CCP_MauG"/>
    <property type="match status" value="1"/>
</dbReference>
<accession>A0A1L8CLA0</accession>
<dbReference type="AlphaFoldDB" id="A0A1L8CLA0"/>
<dbReference type="EMBL" id="BDFD01000004">
    <property type="protein sequence ID" value="GAV19686.1"/>
    <property type="molecule type" value="Genomic_DNA"/>
</dbReference>
<evidence type="ECO:0000256" key="14">
    <source>
        <dbReference type="PIRSR" id="PIRSR000294-2"/>
    </source>
</evidence>
<feature type="binding site" description="axial binding residue" evidence="14">
    <location>
        <position position="81"/>
    </location>
    <ligand>
        <name>heme c</name>
        <dbReference type="ChEBI" id="CHEBI:61717"/>
        <label>1</label>
    </ligand>
    <ligandPart>
        <name>Fe</name>
        <dbReference type="ChEBI" id="CHEBI:18248"/>
    </ligandPart>
</feature>
<feature type="binding site" description="axial binding residue" evidence="14">
    <location>
        <position position="226"/>
    </location>
    <ligand>
        <name>heme c</name>
        <dbReference type="ChEBI" id="CHEBI:61717"/>
        <label>2</label>
    </ligand>
    <ligandPart>
        <name>Fe</name>
        <dbReference type="ChEBI" id="CHEBI:18248"/>
    </ligandPart>
</feature>
<feature type="binding site" description="covalent" evidence="13">
    <location>
        <position position="77"/>
    </location>
    <ligand>
        <name>heme c</name>
        <dbReference type="ChEBI" id="CHEBI:61717"/>
        <label>1</label>
    </ligand>
</feature>
<reference evidence="17 18" key="1">
    <citation type="journal article" date="2017" name="Arch. Microbiol.">
        <title>Mariprofundus micogutta sp. nov., a novel iron-oxidizing zetaproteobacterium isolated from a deep-sea hydrothermal field at the Bayonnaise knoll of the Izu-Ogasawara arc, and a description of Mariprofundales ord. nov. and Zetaproteobacteria classis nov.</title>
        <authorList>
            <person name="Makita H."/>
            <person name="Tanaka E."/>
            <person name="Mitsunobu S."/>
            <person name="Miyazaki M."/>
            <person name="Nunoura T."/>
            <person name="Uematsu K."/>
            <person name="Takaki Y."/>
            <person name="Nishi S."/>
            <person name="Shimamura S."/>
            <person name="Takai K."/>
        </authorList>
    </citation>
    <scope>NUCLEOTIDE SEQUENCE [LARGE SCALE GENOMIC DNA]</scope>
    <source>
        <strain evidence="17 18">ET2</strain>
    </source>
</reference>
<evidence type="ECO:0000256" key="3">
    <source>
        <dbReference type="ARBA" id="ARBA00022448"/>
    </source>
</evidence>
<dbReference type="STRING" id="1921010.MMIC_P0637"/>
<comment type="caution">
    <text evidence="17">The sequence shown here is derived from an EMBL/GenBank/DDBJ whole genome shotgun (WGS) entry which is preliminary data.</text>
</comment>
<feature type="binding site" description="covalent" evidence="13">
    <location>
        <position position="225"/>
    </location>
    <ligand>
        <name>heme c</name>
        <dbReference type="ChEBI" id="CHEBI:61717"/>
        <label>2</label>
    </ligand>
</feature>
<feature type="binding site" description="covalent" evidence="13">
    <location>
        <position position="222"/>
    </location>
    <ligand>
        <name>heme c</name>
        <dbReference type="ChEBI" id="CHEBI:61717"/>
        <label>2</label>
    </ligand>
</feature>